<evidence type="ECO:0000256" key="1">
    <source>
        <dbReference type="ARBA" id="ARBA00006196"/>
    </source>
</evidence>
<evidence type="ECO:0000256" key="2">
    <source>
        <dbReference type="ARBA" id="ARBA00023157"/>
    </source>
</evidence>
<comment type="caution">
    <text evidence="4">The sequence shown here is derived from an EMBL/GenBank/DDBJ whole genome shotgun (WGS) entry which is preliminary data.</text>
</comment>
<keyword evidence="2" id="KW-1015">Disulfide bond</keyword>
<organism evidence="4 5">
    <name type="scientific">Polytolypa hystricis (strain UAMH7299)</name>
    <dbReference type="NCBI Taxonomy" id="1447883"/>
    <lineage>
        <taxon>Eukaryota</taxon>
        <taxon>Fungi</taxon>
        <taxon>Dikarya</taxon>
        <taxon>Ascomycota</taxon>
        <taxon>Pezizomycotina</taxon>
        <taxon>Eurotiomycetes</taxon>
        <taxon>Eurotiomycetidae</taxon>
        <taxon>Onygenales</taxon>
        <taxon>Onygenales incertae sedis</taxon>
        <taxon>Polytolypa</taxon>
    </lineage>
</organism>
<evidence type="ECO:0008006" key="6">
    <source>
        <dbReference type="Google" id="ProtNLM"/>
    </source>
</evidence>
<comment type="similarity">
    <text evidence="1">Belongs to the TRIAP1/MDM35 family.</text>
</comment>
<name>A0A2B7YBW4_POLH7</name>
<proteinExistence type="inferred from homology"/>
<feature type="region of interest" description="Disordered" evidence="3">
    <location>
        <begin position="112"/>
        <end position="132"/>
    </location>
</feature>
<dbReference type="AlphaFoldDB" id="A0A2B7YBW4"/>
<dbReference type="GO" id="GO:0005829">
    <property type="term" value="C:cytosol"/>
    <property type="evidence" value="ECO:0007669"/>
    <property type="project" value="TreeGrafter"/>
</dbReference>
<sequence length="132" mass="15307">MSASLAPECNEIKEKYDSCFLKWYSEKYLRGNSSSNDCEEIFQQYKKCLSKTLREKGIDKMVEEARSSNLENDSEHVKKSCMSLPVCQPNQHLSKYGHRVNRSLWKMDKDRHPGIKATRHPASTMDECTIRG</sequence>
<reference evidence="4 5" key="1">
    <citation type="submission" date="2017-10" db="EMBL/GenBank/DDBJ databases">
        <title>Comparative genomics in systemic dimorphic fungi from Ajellomycetaceae.</title>
        <authorList>
            <person name="Munoz J.F."/>
            <person name="Mcewen J.G."/>
            <person name="Clay O.K."/>
            <person name="Cuomo C.A."/>
        </authorList>
    </citation>
    <scope>NUCLEOTIDE SEQUENCE [LARGE SCALE GENOMIC DNA]</scope>
    <source>
        <strain evidence="4 5">UAMH7299</strain>
    </source>
</reference>
<dbReference type="GO" id="GO:0005758">
    <property type="term" value="C:mitochondrial intermembrane space"/>
    <property type="evidence" value="ECO:0007669"/>
    <property type="project" value="TreeGrafter"/>
</dbReference>
<dbReference type="GO" id="GO:0005634">
    <property type="term" value="C:nucleus"/>
    <property type="evidence" value="ECO:0007669"/>
    <property type="project" value="TreeGrafter"/>
</dbReference>
<dbReference type="Pfam" id="PF05254">
    <property type="entry name" value="UPF0203"/>
    <property type="match status" value="1"/>
</dbReference>
<dbReference type="OrthoDB" id="19091at2759"/>
<gene>
    <name evidence="4" type="ORF">AJ80_03124</name>
</gene>
<dbReference type="PROSITE" id="PS51808">
    <property type="entry name" value="CHCH"/>
    <property type="match status" value="1"/>
</dbReference>
<protein>
    <recommendedName>
        <fullName evidence="6">Mitochondrial distribution and morphology protein 35</fullName>
    </recommendedName>
</protein>
<accession>A0A2B7YBW4</accession>
<evidence type="ECO:0000313" key="4">
    <source>
        <dbReference type="EMBL" id="PGH21564.1"/>
    </source>
</evidence>
<dbReference type="InterPro" id="IPR007918">
    <property type="entry name" value="MDM35_apoptosis"/>
</dbReference>
<dbReference type="PANTHER" id="PTHR46403:SF1">
    <property type="entry name" value="TP53-REGULATED INHIBITOR OF APOPTOSIS 1"/>
    <property type="match status" value="1"/>
</dbReference>
<keyword evidence="5" id="KW-1185">Reference proteome</keyword>
<dbReference type="PANTHER" id="PTHR46403">
    <property type="entry name" value="TP53-REGULATED INHIBITOR OF APOPTOSIS 1"/>
    <property type="match status" value="1"/>
</dbReference>
<evidence type="ECO:0000313" key="5">
    <source>
        <dbReference type="Proteomes" id="UP000224634"/>
    </source>
</evidence>
<dbReference type="STRING" id="1447883.A0A2B7YBW4"/>
<dbReference type="GO" id="GO:0045332">
    <property type="term" value="P:phospholipid translocation"/>
    <property type="evidence" value="ECO:0007669"/>
    <property type="project" value="TreeGrafter"/>
</dbReference>
<evidence type="ECO:0000256" key="3">
    <source>
        <dbReference type="SAM" id="MobiDB-lite"/>
    </source>
</evidence>
<dbReference type="Proteomes" id="UP000224634">
    <property type="component" value="Unassembled WGS sequence"/>
</dbReference>
<dbReference type="GO" id="GO:1990050">
    <property type="term" value="F:phosphatidic acid transfer activity"/>
    <property type="evidence" value="ECO:0007669"/>
    <property type="project" value="TreeGrafter"/>
</dbReference>
<dbReference type="EMBL" id="PDNA01000033">
    <property type="protein sequence ID" value="PGH21564.1"/>
    <property type="molecule type" value="Genomic_DNA"/>
</dbReference>